<dbReference type="SUPFAM" id="SSF81383">
    <property type="entry name" value="F-box domain"/>
    <property type="match status" value="1"/>
</dbReference>
<dbReference type="InterPro" id="IPR036047">
    <property type="entry name" value="F-box-like_dom_sf"/>
</dbReference>
<feature type="region of interest" description="Disordered" evidence="1">
    <location>
        <begin position="133"/>
        <end position="159"/>
    </location>
</feature>
<proteinExistence type="predicted"/>
<name>A0AAD6NNB2_DREDA</name>
<sequence length="580" mass="65255">MEESPTVNGPSSSSQKSVLRFVDLPFDILTQILEYLSFRDLISLSLTTSGLRYVCPDRSEDDTTGKALCFATLHLKFLSRSPHSSLRKVEGPQKCPYCDHDLCSAACASALFLDSDTGIFYPRKLFPTHRTTLRRPANGANGATLTHAGQPPADDEAGRPPLVVLPTKWPRYSTVWCEHHRCPRDLFKRASHSGAPDGTGSGGTMRIQGANAFLVEYNAWRWKVPQTQARIGYWLHDQWLVGYKHTTQVTAVSDGDGFRQLPGTDARGQPQSDGDEVVPIREKLCYTRTCLHCTRPTRRSIDPQWPDEPVAVYCECDAHFDGMKGAGCRWCGVSTIRFNRIEGFDYVSEGAQPSRKVWELKLPADPSQRVPFPREGFWLCLATECKVSAYGEGMLAVPEGSKRMQPVDAEAAARALRIVRGHDIIPLPRTTLGIQRLPYDVLHKILEYLTHDPKSRDVYCLALQTSYCFVKASGGTPQTVQWYEPLAEPYSIMERHWSHPPSPDPPDKRRAADAKYPKLPLPLGGFDFSETRVYMIGQRTHKRRRIPLVYRRYDWFQAPQFTPQPAATLDAASADWDEDA</sequence>
<dbReference type="AlphaFoldDB" id="A0AAD6NNB2"/>
<dbReference type="Proteomes" id="UP001221413">
    <property type="component" value="Unassembled WGS sequence"/>
</dbReference>
<gene>
    <name evidence="3" type="ORF">Dda_1698</name>
</gene>
<dbReference type="EMBL" id="JAQGDS010000002">
    <property type="protein sequence ID" value="KAJ6263138.1"/>
    <property type="molecule type" value="Genomic_DNA"/>
</dbReference>
<organism evidence="3 4">
    <name type="scientific">Drechslerella dactyloides</name>
    <name type="common">Nematode-trapping fungus</name>
    <name type="synonym">Arthrobotrys dactyloides</name>
    <dbReference type="NCBI Taxonomy" id="74499"/>
    <lineage>
        <taxon>Eukaryota</taxon>
        <taxon>Fungi</taxon>
        <taxon>Dikarya</taxon>
        <taxon>Ascomycota</taxon>
        <taxon>Pezizomycotina</taxon>
        <taxon>Orbiliomycetes</taxon>
        <taxon>Orbiliales</taxon>
        <taxon>Orbiliaceae</taxon>
        <taxon>Drechslerella</taxon>
    </lineage>
</organism>
<accession>A0AAD6NNB2</accession>
<keyword evidence="4" id="KW-1185">Reference proteome</keyword>
<comment type="caution">
    <text evidence="3">The sequence shown here is derived from an EMBL/GenBank/DDBJ whole genome shotgun (WGS) entry which is preliminary data.</text>
</comment>
<reference evidence="3" key="1">
    <citation type="submission" date="2023-01" db="EMBL/GenBank/DDBJ databases">
        <title>The chitinases involved in constricting ring structure development in the nematode-trapping fungus Drechslerella dactyloides.</title>
        <authorList>
            <person name="Wang R."/>
            <person name="Zhang L."/>
            <person name="Tang P."/>
            <person name="Li S."/>
            <person name="Liang L."/>
        </authorList>
    </citation>
    <scope>NUCLEOTIDE SEQUENCE</scope>
    <source>
        <strain evidence="3">YMF1.00031</strain>
    </source>
</reference>
<dbReference type="CDD" id="cd09917">
    <property type="entry name" value="F-box_SF"/>
    <property type="match status" value="1"/>
</dbReference>
<feature type="domain" description="F-box" evidence="2">
    <location>
        <begin position="18"/>
        <end position="68"/>
    </location>
</feature>
<protein>
    <recommendedName>
        <fullName evidence="2">F-box domain-containing protein</fullName>
    </recommendedName>
</protein>
<dbReference type="InterPro" id="IPR001810">
    <property type="entry name" value="F-box_dom"/>
</dbReference>
<dbReference type="Pfam" id="PF00646">
    <property type="entry name" value="F-box"/>
    <property type="match status" value="1"/>
</dbReference>
<dbReference type="PROSITE" id="PS50181">
    <property type="entry name" value="FBOX"/>
    <property type="match status" value="1"/>
</dbReference>
<dbReference type="SMART" id="SM00256">
    <property type="entry name" value="FBOX"/>
    <property type="match status" value="1"/>
</dbReference>
<evidence type="ECO:0000313" key="3">
    <source>
        <dbReference type="EMBL" id="KAJ6263138.1"/>
    </source>
</evidence>
<evidence type="ECO:0000313" key="4">
    <source>
        <dbReference type="Proteomes" id="UP001221413"/>
    </source>
</evidence>
<evidence type="ECO:0000259" key="2">
    <source>
        <dbReference type="PROSITE" id="PS50181"/>
    </source>
</evidence>
<evidence type="ECO:0000256" key="1">
    <source>
        <dbReference type="SAM" id="MobiDB-lite"/>
    </source>
</evidence>